<sequence>MDDGGTNMKIYVHTAEKKENGWYFLCEASLQGLQAKRHMLVDSDACAFAYILEAADAFVYVIMPKEVWGAIKEALRTSEPVFLVGNDATIELEGIHEEVAYLIENIAGNANYGEEMEQAVTAFFA</sequence>
<dbReference type="AlphaFoldDB" id="A0A178TCN8"/>
<dbReference type="Pfam" id="PF19785">
    <property type="entry name" value="UPF0738"/>
    <property type="match status" value="1"/>
</dbReference>
<evidence type="ECO:0000313" key="3">
    <source>
        <dbReference type="EMBL" id="RWU12600.1"/>
    </source>
</evidence>
<proteinExistence type="inferred from homology"/>
<dbReference type="Proteomes" id="UP000078336">
    <property type="component" value="Unassembled WGS sequence"/>
</dbReference>
<evidence type="ECO:0000313" key="2">
    <source>
        <dbReference type="EMBL" id="OAO79336.1"/>
    </source>
</evidence>
<dbReference type="EMBL" id="LUCQ01000090">
    <property type="protein sequence ID" value="OAO79336.1"/>
    <property type="molecule type" value="Genomic_DNA"/>
</dbReference>
<protein>
    <recommendedName>
        <fullName evidence="1">UPF0738 protein EA138_09145</fullName>
    </recommendedName>
</protein>
<keyword evidence="4" id="KW-1185">Reference proteome</keyword>
<comment type="similarity">
    <text evidence="1">Belongs to the UPF0738 family.</text>
</comment>
<evidence type="ECO:0000313" key="5">
    <source>
        <dbReference type="Proteomes" id="UP000286434"/>
    </source>
</evidence>
<reference evidence="3 5" key="2">
    <citation type="submission" date="2019-01" db="EMBL/GenBank/DDBJ databases">
        <title>Anoxybacillus flavithermus in powdered infant formula.</title>
        <authorList>
            <person name="Rhee M.S."/>
            <person name="Choi I.-G."/>
            <person name="Cho T.J."/>
            <person name="Park B."/>
        </authorList>
    </citation>
    <scope>NUCLEOTIDE SEQUENCE [LARGE SCALE GENOMIC DNA]</scope>
    <source>
        <strain evidence="3 5">FHS-PPAM212</strain>
    </source>
</reference>
<accession>A0A178TCN8</accession>
<dbReference type="Proteomes" id="UP000286434">
    <property type="component" value="Unassembled WGS sequence"/>
</dbReference>
<name>A0A178TCN8_9BACL</name>
<dbReference type="OrthoDB" id="2966478at2"/>
<gene>
    <name evidence="3" type="ORF">EA138_09145</name>
    <name evidence="2" type="ORF">TAF16_1655</name>
</gene>
<dbReference type="PATRIC" id="fig|33934.6.peg.806"/>
<comment type="caution">
    <text evidence="2">The sequence shown here is derived from an EMBL/GenBank/DDBJ whole genome shotgun (WGS) entry which is preliminary data.</text>
</comment>
<reference evidence="2 4" key="1">
    <citation type="submission" date="2016-03" db="EMBL/GenBank/DDBJ databases">
        <title>Spore heat resistance.</title>
        <authorList>
            <person name="Boekhorst J."/>
            <person name="Berendsen E.M."/>
            <person name="Wells-Bennik M.H."/>
            <person name="Kuipers O.P."/>
        </authorList>
    </citation>
    <scope>NUCLEOTIDE SEQUENCE [LARGE SCALE GENOMIC DNA]</scope>
    <source>
        <strain evidence="2 4">AF16</strain>
    </source>
</reference>
<evidence type="ECO:0000313" key="4">
    <source>
        <dbReference type="Proteomes" id="UP000078336"/>
    </source>
</evidence>
<dbReference type="InterPro" id="IPR020908">
    <property type="entry name" value="UPF0738"/>
</dbReference>
<evidence type="ECO:0000256" key="1">
    <source>
        <dbReference type="HAMAP-Rule" id="MF_01861"/>
    </source>
</evidence>
<organism evidence="2 4">
    <name type="scientific">Anoxybacillus flavithermus</name>
    <dbReference type="NCBI Taxonomy" id="33934"/>
    <lineage>
        <taxon>Bacteria</taxon>
        <taxon>Bacillati</taxon>
        <taxon>Bacillota</taxon>
        <taxon>Bacilli</taxon>
        <taxon>Bacillales</taxon>
        <taxon>Anoxybacillaceae</taxon>
        <taxon>Anoxybacillus</taxon>
    </lineage>
</organism>
<dbReference type="EMBL" id="SBBW01000033">
    <property type="protein sequence ID" value="RWU12600.1"/>
    <property type="molecule type" value="Genomic_DNA"/>
</dbReference>
<dbReference type="HAMAP" id="MF_01861">
    <property type="entry name" value="UPF0738"/>
    <property type="match status" value="1"/>
</dbReference>